<protein>
    <submittedName>
        <fullName evidence="1">Uncharacterized protein</fullName>
    </submittedName>
</protein>
<organism evidence="1 2">
    <name type="scientific">Moellerella wisconsensis ATCC 35017</name>
    <dbReference type="NCBI Taxonomy" id="1354267"/>
    <lineage>
        <taxon>Bacteria</taxon>
        <taxon>Pseudomonadati</taxon>
        <taxon>Pseudomonadota</taxon>
        <taxon>Gammaproteobacteria</taxon>
        <taxon>Enterobacterales</taxon>
        <taxon>Morganellaceae</taxon>
        <taxon>Moellerella</taxon>
    </lineage>
</organism>
<comment type="caution">
    <text evidence="1">The sequence shown here is derived from an EMBL/GenBank/DDBJ whole genome shotgun (WGS) entry which is preliminary data.</text>
</comment>
<dbReference type="EMBL" id="LGAA01000007">
    <property type="protein sequence ID" value="KPD03899.1"/>
    <property type="molecule type" value="Genomic_DNA"/>
</dbReference>
<proteinExistence type="predicted"/>
<dbReference type="Proteomes" id="UP000053226">
    <property type="component" value="Unassembled WGS sequence"/>
</dbReference>
<evidence type="ECO:0000313" key="1">
    <source>
        <dbReference type="EMBL" id="KPD03899.1"/>
    </source>
</evidence>
<name>A0A0N0ZB40_9GAMM</name>
<sequence length="37" mass="4142">MLNYSKAIISRYFSNGKGVSDIYLSELTHILNSDSFG</sequence>
<gene>
    <name evidence="1" type="ORF">M992_0821</name>
</gene>
<accession>A0A0N0ZB40</accession>
<keyword evidence="2" id="KW-1185">Reference proteome</keyword>
<reference evidence="1 2" key="1">
    <citation type="submission" date="2015-07" db="EMBL/GenBank/DDBJ databases">
        <title>ATOL: Assembling a taxonomically balanced genome-scale reconstruction of the evolutionary history of the Enterobacteriaceae.</title>
        <authorList>
            <person name="Plunkett G.III."/>
            <person name="Neeno-Eckwall E.C."/>
            <person name="Glasner J.D."/>
            <person name="Perna N.T."/>
        </authorList>
    </citation>
    <scope>NUCLEOTIDE SEQUENCE [LARGE SCALE GENOMIC DNA]</scope>
    <source>
        <strain evidence="1 2">ATCC 35017</strain>
    </source>
</reference>
<dbReference type="AlphaFoldDB" id="A0A0N0ZB40"/>
<evidence type="ECO:0000313" key="2">
    <source>
        <dbReference type="Proteomes" id="UP000053226"/>
    </source>
</evidence>